<keyword evidence="3 8" id="KW-0378">Hydrolase</keyword>
<evidence type="ECO:0000256" key="3">
    <source>
        <dbReference type="ARBA" id="ARBA00022801"/>
    </source>
</evidence>
<dbReference type="InterPro" id="IPR035398">
    <property type="entry name" value="Bac_rhamnosid_C"/>
</dbReference>
<feature type="domain" description="Bacterial alpha-L-rhamnosidase N-terminal" evidence="5">
    <location>
        <begin position="134"/>
        <end position="302"/>
    </location>
</feature>
<dbReference type="Pfam" id="PF25788">
    <property type="entry name" value="Ig_Rha78A_N"/>
    <property type="match status" value="1"/>
</dbReference>
<evidence type="ECO:0000313" key="8">
    <source>
        <dbReference type="EMBL" id="WNM23775.1"/>
    </source>
</evidence>
<evidence type="ECO:0000313" key="9">
    <source>
        <dbReference type="Proteomes" id="UP001304125"/>
    </source>
</evidence>
<feature type="domain" description="Alpha-L-rhamnosidase concanavalin-like" evidence="4">
    <location>
        <begin position="312"/>
        <end position="410"/>
    </location>
</feature>
<dbReference type="Proteomes" id="UP001304125">
    <property type="component" value="Chromosome"/>
</dbReference>
<proteinExistence type="predicted"/>
<dbReference type="InterPro" id="IPR016007">
    <property type="entry name" value="Alpha_rhamnosid"/>
</dbReference>
<dbReference type="Pfam" id="PF05592">
    <property type="entry name" value="Bac_rhamnosid"/>
    <property type="match status" value="1"/>
</dbReference>
<dbReference type="RefSeq" id="WP_313496945.1">
    <property type="nucleotide sequence ID" value="NZ_CP134879.1"/>
</dbReference>
<dbReference type="InterPro" id="IPR012341">
    <property type="entry name" value="6hp_glycosidase-like_sf"/>
</dbReference>
<dbReference type="InterPro" id="IPR008928">
    <property type="entry name" value="6-hairpin_glycosidase_sf"/>
</dbReference>
<dbReference type="PANTHER" id="PTHR33307">
    <property type="entry name" value="ALPHA-RHAMNOSIDASE (EUROFUNG)"/>
    <property type="match status" value="1"/>
</dbReference>
<dbReference type="Gene3D" id="2.60.420.10">
    <property type="entry name" value="Maltose phosphorylase, domain 3"/>
    <property type="match status" value="1"/>
</dbReference>
<dbReference type="InterPro" id="IPR008902">
    <property type="entry name" value="Rhamnosid_concanavalin"/>
</dbReference>
<dbReference type="PIRSF" id="PIRSF010631">
    <property type="entry name" value="A-rhamnsds"/>
    <property type="match status" value="1"/>
</dbReference>
<dbReference type="Pfam" id="PF08531">
    <property type="entry name" value="Bac_rhamnosid_N"/>
    <property type="match status" value="1"/>
</dbReference>
<accession>A0AA96J6Y4</accession>
<dbReference type="EMBL" id="CP134879">
    <property type="protein sequence ID" value="WNM23775.1"/>
    <property type="molecule type" value="Genomic_DNA"/>
</dbReference>
<evidence type="ECO:0000259" key="6">
    <source>
        <dbReference type="Pfam" id="PF17389"/>
    </source>
</evidence>
<dbReference type="Gene3D" id="1.50.10.10">
    <property type="match status" value="1"/>
</dbReference>
<feature type="domain" description="Alpha-L-rhamnosidase C-terminal" evidence="7">
    <location>
        <begin position="764"/>
        <end position="834"/>
    </location>
</feature>
<dbReference type="Pfam" id="PF17389">
    <property type="entry name" value="Bac_rhamnosid6H"/>
    <property type="match status" value="1"/>
</dbReference>
<evidence type="ECO:0000259" key="7">
    <source>
        <dbReference type="Pfam" id="PF17390"/>
    </source>
</evidence>
<evidence type="ECO:0000259" key="4">
    <source>
        <dbReference type="Pfam" id="PF05592"/>
    </source>
</evidence>
<evidence type="ECO:0000256" key="2">
    <source>
        <dbReference type="ARBA" id="ARBA00012652"/>
    </source>
</evidence>
<evidence type="ECO:0000256" key="1">
    <source>
        <dbReference type="ARBA" id="ARBA00001445"/>
    </source>
</evidence>
<reference evidence="8 9" key="1">
    <citation type="submission" date="2023-09" db="EMBL/GenBank/DDBJ databases">
        <title>Demequina sp. a novel bacteria isolated from Capsicum annuum.</title>
        <authorList>
            <person name="Humaira Z."/>
            <person name="Lee J."/>
            <person name="Cho D."/>
        </authorList>
    </citation>
    <scope>NUCLEOTIDE SEQUENCE [LARGE SCALE GENOMIC DNA]</scope>
    <source>
        <strain evidence="8 9">OYTSA14</strain>
    </source>
</reference>
<comment type="catalytic activity">
    <reaction evidence="1">
        <text>Hydrolysis of terminal non-reducing alpha-L-rhamnose residues in alpha-L-rhamnosides.</text>
        <dbReference type="EC" id="3.2.1.40"/>
    </reaction>
</comment>
<organism evidence="8 9">
    <name type="scientific">Demequina capsici</name>
    <dbReference type="NCBI Taxonomy" id="3075620"/>
    <lineage>
        <taxon>Bacteria</taxon>
        <taxon>Bacillati</taxon>
        <taxon>Actinomycetota</taxon>
        <taxon>Actinomycetes</taxon>
        <taxon>Micrococcales</taxon>
        <taxon>Demequinaceae</taxon>
        <taxon>Demequina</taxon>
    </lineage>
</organism>
<name>A0AA96J6Y4_9MICO</name>
<evidence type="ECO:0000259" key="5">
    <source>
        <dbReference type="Pfam" id="PF08531"/>
    </source>
</evidence>
<dbReference type="GO" id="GO:0030596">
    <property type="term" value="F:alpha-L-rhamnosidase activity"/>
    <property type="evidence" value="ECO:0007669"/>
    <property type="project" value="UniProtKB-EC"/>
</dbReference>
<dbReference type="AlphaFoldDB" id="A0AA96J6Y4"/>
<dbReference type="GO" id="GO:0005975">
    <property type="term" value="P:carbohydrate metabolic process"/>
    <property type="evidence" value="ECO:0007669"/>
    <property type="project" value="InterPro"/>
</dbReference>
<dbReference type="Pfam" id="PF17390">
    <property type="entry name" value="Bac_rhamnosid_C"/>
    <property type="match status" value="1"/>
</dbReference>
<dbReference type="SUPFAM" id="SSF48208">
    <property type="entry name" value="Six-hairpin glycosidases"/>
    <property type="match status" value="1"/>
</dbReference>
<protein>
    <recommendedName>
        <fullName evidence="2">alpha-L-rhamnosidase</fullName>
        <ecNumber evidence="2">3.2.1.40</ecNumber>
    </recommendedName>
</protein>
<dbReference type="EC" id="3.2.1.40" evidence="2"/>
<dbReference type="PANTHER" id="PTHR33307:SF6">
    <property type="entry name" value="ALPHA-RHAMNOSIDASE (EUROFUNG)-RELATED"/>
    <property type="match status" value="1"/>
</dbReference>
<dbReference type="InterPro" id="IPR013737">
    <property type="entry name" value="Bac_rhamnosid_N"/>
</dbReference>
<sequence length="923" mass="99309">MTDRRIPDLKLAREGTETAASPAPALAWTIPAGNPTATWTELRDDAGSTHRIDDGASAGAAWPFAPLAPRERRRIQIRAGLADGTVTGWSAPLEVRAGLLDPADWTADFICLADPDRIAQPALLRGELLLKDAPTDAVLHVTAIGAHVTSINGVRVGDHQMAPGWTSYDKRLVADTHDVTSLLTAGVNVVGASLGGGWRTEQYGFFGRGRRVYGDQPSYAAQLHVTYADGTQEVFTTGPRWHARGDGPIIDSSIYEGETVDLRHAIDGWDRAGASAEGWEPVAVEEVALVPQQKLSPPVRVTRELPVREVLTTPSGATVLDFGQNLVGRLRIETDGPEGTVITVRHAEVLEHGEMGMRPLRGATQTDTFTLPGGPATLEPTFTFHGFRYAEVTGWPGELDPSAITAQVMHSDMRPTADFACSHPLVNRLHENVVWGMRGNFLSVPTDCPQRDERLGWTGDIQVFSPTAAILHDVDGFLADWLVDLRLEQDAHDGLVPFVIPDALADEVHATAAWGDAATIVPWTLWQRYGDLQVLADQYSSMRTWTDRLVALAGDDRLWEGSMQFGDWLDPDAPPDEPGASKVSRDIVATAYVFRSARIVSQTAALLGNDDDAVAYGRIAQEVASAFRDAYVTPAGRMMSDAPTAYALALGFDLVTDPQMRSALGARLAERVRATGYRISTGFVGTPLILEALSSTGHADAAGRLLLQTDNPSWLYTVSMGATTIWERWDSMLPDGSINPGEMTSFNHYALGAVAEWLHRSLAGLSFAEPGGRVLRIAPTPVAGIDWARTVQRTPYGEAKVEWRLESEQLTVDATVPAGARATVELPGRDPVEVGPGAHTFSCTAPAAVAPSGPYSLRTDLATLIDDPRAIAAIRDELGTFSEGYLAGFIGRTSWTEGSALADVLFGVPPHVLAALDARLTVL</sequence>
<feature type="domain" description="Alpha-L-rhamnosidase six-hairpin glycosidase" evidence="6">
    <location>
        <begin position="416"/>
        <end position="761"/>
    </location>
</feature>
<gene>
    <name evidence="8" type="ORF">RN606_10435</name>
</gene>
<keyword evidence="9" id="KW-1185">Reference proteome</keyword>
<dbReference type="Gene3D" id="2.60.120.260">
    <property type="entry name" value="Galactose-binding domain-like"/>
    <property type="match status" value="2"/>
</dbReference>
<dbReference type="InterPro" id="IPR035396">
    <property type="entry name" value="Bac_rhamnosid6H"/>
</dbReference>